<dbReference type="AlphaFoldDB" id="A0A2K1PXK3"/>
<evidence type="ECO:0000256" key="2">
    <source>
        <dbReference type="ARBA" id="ARBA00004749"/>
    </source>
</evidence>
<evidence type="ECO:0000313" key="10">
    <source>
        <dbReference type="Proteomes" id="UP000236220"/>
    </source>
</evidence>
<feature type="domain" description="FAD-binding" evidence="8">
    <location>
        <begin position="7"/>
        <end position="310"/>
    </location>
</feature>
<keyword evidence="6" id="KW-0560">Oxidoreductase</keyword>
<dbReference type="Pfam" id="PF01494">
    <property type="entry name" value="FAD_binding_3"/>
    <property type="match status" value="1"/>
</dbReference>
<accession>A0A2K1PXK3</accession>
<comment type="similarity">
    <text evidence="3">Belongs to the UbiH/COQ6 family.</text>
</comment>
<comment type="caution">
    <text evidence="9">The sequence shown here is derived from an EMBL/GenBank/DDBJ whole genome shotgun (WGS) entry which is preliminary data.</text>
</comment>
<keyword evidence="9" id="KW-0830">Ubiquinone</keyword>
<dbReference type="Gene3D" id="3.50.50.60">
    <property type="entry name" value="FAD/NAD(P)-binding domain"/>
    <property type="match status" value="2"/>
</dbReference>
<evidence type="ECO:0000256" key="3">
    <source>
        <dbReference type="ARBA" id="ARBA00005349"/>
    </source>
</evidence>
<keyword evidence="7" id="KW-0503">Monooxygenase</keyword>
<protein>
    <submittedName>
        <fullName evidence="9">Ubi-OHase: ubiquinone biosynthesis hydroxylase, UbiH/UbiF/VisC/COQ6 family</fullName>
    </submittedName>
</protein>
<dbReference type="PANTHER" id="PTHR43876">
    <property type="entry name" value="UBIQUINONE BIOSYNTHESIS MONOOXYGENASE COQ6, MITOCHONDRIAL"/>
    <property type="match status" value="1"/>
</dbReference>
<sequence length="392" mass="42699">MNRRGRLDAVVVGGGVVGTACALGMADAGLDVVLVEAAEPAQWSPGHPDLRVYAFAPDNAMLLDALGVWKDVLRQRVQPYRRMRVWDAAVGGALEFSADGFARPELGWIVEHGLLVDRLWQRAQQRGVVLRCPARVVTLDQDEDGVRIGLDDGSTLDARVVIAADGAQSALRELTGVASDEHDYDQLGLVAYVRSERPHDDTAFQRFLPGGPLALLPCPQGRSSIVWTLPADEARRLLDADVVAFNHELARASDGCLGALELDSVRATFPLRRKLARTQLAGRTLLMGDAAHVVHPLAGQGVNLGLRDVSAWLRSVRDAAAKGRDFDALSRLQRWARERRSDNTVSTLAFEAINRIYSNDQPAATLLRGHALDIAGRLPMLRHALWRHAAGL</sequence>
<dbReference type="InterPro" id="IPR018168">
    <property type="entry name" value="Ubi_Hdrlase_CS"/>
</dbReference>
<dbReference type="NCBIfam" id="TIGR01988">
    <property type="entry name" value="Ubi-OHases"/>
    <property type="match status" value="1"/>
</dbReference>
<reference evidence="9 10" key="1">
    <citation type="submission" date="2017-08" db="EMBL/GenBank/DDBJ databases">
        <title>Lysobacter sylvestris genome.</title>
        <authorList>
            <person name="Zhang D.-C."/>
            <person name="Albuquerque L."/>
            <person name="Franca L."/>
            <person name="Froufe H.J.C."/>
            <person name="Barroso C."/>
            <person name="Egas C."/>
            <person name="Da Costa M."/>
            <person name="Margesin R."/>
        </authorList>
    </citation>
    <scope>NUCLEOTIDE SEQUENCE [LARGE SCALE GENOMIC DNA]</scope>
    <source>
        <strain evidence="9 10">AM20-91</strain>
    </source>
</reference>
<organism evidence="9 10">
    <name type="scientific">Solilutibacter silvestris</name>
    <dbReference type="NCBI Taxonomy" id="1645665"/>
    <lineage>
        <taxon>Bacteria</taxon>
        <taxon>Pseudomonadati</taxon>
        <taxon>Pseudomonadota</taxon>
        <taxon>Gammaproteobacteria</taxon>
        <taxon>Lysobacterales</taxon>
        <taxon>Lysobacteraceae</taxon>
        <taxon>Solilutibacter</taxon>
    </lineage>
</organism>
<dbReference type="PRINTS" id="PR00420">
    <property type="entry name" value="RNGMNOXGNASE"/>
</dbReference>
<name>A0A2K1PXK3_9GAMM</name>
<dbReference type="GO" id="GO:0071949">
    <property type="term" value="F:FAD binding"/>
    <property type="evidence" value="ECO:0007669"/>
    <property type="project" value="InterPro"/>
</dbReference>
<proteinExistence type="inferred from homology"/>
<evidence type="ECO:0000259" key="8">
    <source>
        <dbReference type="Pfam" id="PF01494"/>
    </source>
</evidence>
<comment type="cofactor">
    <cofactor evidence="1">
        <name>FAD</name>
        <dbReference type="ChEBI" id="CHEBI:57692"/>
    </cofactor>
</comment>
<dbReference type="OrthoDB" id="9769565at2"/>
<comment type="pathway">
    <text evidence="2">Cofactor biosynthesis; ubiquinone biosynthesis.</text>
</comment>
<dbReference type="RefSeq" id="WP_103075217.1">
    <property type="nucleotide sequence ID" value="NZ_NPZB01000002.1"/>
</dbReference>
<dbReference type="InterPro" id="IPR010971">
    <property type="entry name" value="UbiH/COQ6"/>
</dbReference>
<keyword evidence="10" id="KW-1185">Reference proteome</keyword>
<dbReference type="GO" id="GO:0006744">
    <property type="term" value="P:ubiquinone biosynthetic process"/>
    <property type="evidence" value="ECO:0007669"/>
    <property type="project" value="UniProtKB-UniPathway"/>
</dbReference>
<dbReference type="SUPFAM" id="SSF51905">
    <property type="entry name" value="FAD/NAD(P)-binding domain"/>
    <property type="match status" value="1"/>
</dbReference>
<dbReference type="InterPro" id="IPR036188">
    <property type="entry name" value="FAD/NAD-bd_sf"/>
</dbReference>
<dbReference type="InterPro" id="IPR002938">
    <property type="entry name" value="FAD-bd"/>
</dbReference>
<dbReference type="EMBL" id="NPZB01000002">
    <property type="protein sequence ID" value="PNS07515.1"/>
    <property type="molecule type" value="Genomic_DNA"/>
</dbReference>
<evidence type="ECO:0000256" key="4">
    <source>
        <dbReference type="ARBA" id="ARBA00022630"/>
    </source>
</evidence>
<keyword evidence="5" id="KW-0274">FAD</keyword>
<dbReference type="GO" id="GO:0008681">
    <property type="term" value="F:2-octaprenyl-6-methoxyphenol hydroxylase activity"/>
    <property type="evidence" value="ECO:0007669"/>
    <property type="project" value="TreeGrafter"/>
</dbReference>
<dbReference type="UniPathway" id="UPA00232"/>
<dbReference type="InterPro" id="IPR051205">
    <property type="entry name" value="UbiH/COQ6_monooxygenase"/>
</dbReference>
<evidence type="ECO:0000313" key="9">
    <source>
        <dbReference type="EMBL" id="PNS07515.1"/>
    </source>
</evidence>
<dbReference type="Proteomes" id="UP000236220">
    <property type="component" value="Unassembled WGS sequence"/>
</dbReference>
<evidence type="ECO:0000256" key="7">
    <source>
        <dbReference type="ARBA" id="ARBA00023033"/>
    </source>
</evidence>
<dbReference type="PROSITE" id="PS01304">
    <property type="entry name" value="UBIH"/>
    <property type="match status" value="1"/>
</dbReference>
<dbReference type="PANTHER" id="PTHR43876:SF8">
    <property type="entry name" value="2-OCTAPRENYL-6-METHOXYPHENOL HYDROXYLASE"/>
    <property type="match status" value="1"/>
</dbReference>
<evidence type="ECO:0000256" key="1">
    <source>
        <dbReference type="ARBA" id="ARBA00001974"/>
    </source>
</evidence>
<dbReference type="PROSITE" id="PS51257">
    <property type="entry name" value="PROKAR_LIPOPROTEIN"/>
    <property type="match status" value="1"/>
</dbReference>
<evidence type="ECO:0000256" key="6">
    <source>
        <dbReference type="ARBA" id="ARBA00023002"/>
    </source>
</evidence>
<evidence type="ECO:0000256" key="5">
    <source>
        <dbReference type="ARBA" id="ARBA00022827"/>
    </source>
</evidence>
<keyword evidence="4" id="KW-0285">Flavoprotein</keyword>
<gene>
    <name evidence="9" type="ORF">Lysil_1691</name>
</gene>